<keyword evidence="1" id="KW-0812">Transmembrane</keyword>
<organism evidence="2">
    <name type="scientific">Spodoptera frugiperda</name>
    <name type="common">Fall armyworm</name>
    <dbReference type="NCBI Taxonomy" id="7108"/>
    <lineage>
        <taxon>Eukaryota</taxon>
        <taxon>Metazoa</taxon>
        <taxon>Ecdysozoa</taxon>
        <taxon>Arthropoda</taxon>
        <taxon>Hexapoda</taxon>
        <taxon>Insecta</taxon>
        <taxon>Pterygota</taxon>
        <taxon>Neoptera</taxon>
        <taxon>Endopterygota</taxon>
        <taxon>Lepidoptera</taxon>
        <taxon>Glossata</taxon>
        <taxon>Ditrysia</taxon>
        <taxon>Noctuoidea</taxon>
        <taxon>Noctuidae</taxon>
        <taxon>Amphipyrinae</taxon>
        <taxon>Spodoptera</taxon>
    </lineage>
</organism>
<sequence>MIFSCVVGAFTNIQVHIHMTPRPETSCGSHKELLRGKRADVSPDDQKKNGNEIKLEYQKKLSTDRLFCILAKIVRFAFVVISKKHTNQSRNVNVIIYYLSVSTGCMFCKIIMLFYVKINKLKPTTNTINIVRNPKYFIMTKMYLLISYLVFFLSPMSNYFLNVQLIANLFSSSIQDAFEIAGRFLGIQADGSPDDKRSAPPIDTCNTRGVTGIVESIEKDIPFRNTCKTTDKMLLTKFKIIYLHTT</sequence>
<feature type="transmembrane region" description="Helical" evidence="1">
    <location>
        <begin position="95"/>
        <end position="116"/>
    </location>
</feature>
<feature type="transmembrane region" description="Helical" evidence="1">
    <location>
        <begin position="142"/>
        <end position="161"/>
    </location>
</feature>
<reference evidence="2" key="1">
    <citation type="submission" date="2016-07" db="EMBL/GenBank/DDBJ databases">
        <authorList>
            <person name="Bretaudeau A."/>
        </authorList>
    </citation>
    <scope>NUCLEOTIDE SEQUENCE</scope>
    <source>
        <strain evidence="2">Rice</strain>
        <tissue evidence="2">Whole body</tissue>
    </source>
</reference>
<evidence type="ECO:0000313" key="2">
    <source>
        <dbReference type="EMBL" id="SOQ35695.1"/>
    </source>
</evidence>
<keyword evidence="1" id="KW-1133">Transmembrane helix</keyword>
<gene>
    <name evidence="2" type="ORF">SFRICE_009591</name>
</gene>
<name>A0A2H1V4C1_SPOFR</name>
<accession>A0A2H1V4C1</accession>
<evidence type="ECO:0000256" key="1">
    <source>
        <dbReference type="SAM" id="Phobius"/>
    </source>
</evidence>
<protein>
    <submittedName>
        <fullName evidence="2">SFRICE_009591</fullName>
    </submittedName>
</protein>
<dbReference type="AlphaFoldDB" id="A0A2H1V4C1"/>
<keyword evidence="1" id="KW-0472">Membrane</keyword>
<proteinExistence type="predicted"/>
<dbReference type="EMBL" id="ODYU01000609">
    <property type="protein sequence ID" value="SOQ35695.1"/>
    <property type="molecule type" value="Genomic_DNA"/>
</dbReference>